<dbReference type="PROSITE" id="PS50059">
    <property type="entry name" value="FKBP_PPIASE"/>
    <property type="match status" value="1"/>
</dbReference>
<dbReference type="Gene3D" id="3.10.50.40">
    <property type="match status" value="1"/>
</dbReference>
<gene>
    <name evidence="8" type="primary">shu</name>
</gene>
<dbReference type="GO" id="GO:0051879">
    <property type="term" value="F:Hsp90 protein binding"/>
    <property type="evidence" value="ECO:0007669"/>
    <property type="project" value="TreeGrafter"/>
</dbReference>
<dbReference type="Gene3D" id="1.25.40.10">
    <property type="entry name" value="Tetratricopeptide repeat domain"/>
    <property type="match status" value="1"/>
</dbReference>
<keyword evidence="2" id="KW-0677">Repeat</keyword>
<dbReference type="PANTHER" id="PTHR46674">
    <property type="entry name" value="INACTIVE PEPTIDYL-PROLYL CIS-TRANS ISOMERASE FKBP6"/>
    <property type="match status" value="1"/>
</dbReference>
<name>A0AB39Z385_DROSZ</name>
<reference evidence="8" key="1">
    <citation type="submission" date="2025-08" db="UniProtKB">
        <authorList>
            <consortium name="RefSeq"/>
        </authorList>
    </citation>
    <scope>IDENTIFICATION</scope>
</reference>
<comment type="catalytic activity">
    <reaction evidence="4">
        <text>[protein]-peptidylproline (omega=180) = [protein]-peptidylproline (omega=0)</text>
        <dbReference type="Rhea" id="RHEA:16237"/>
        <dbReference type="Rhea" id="RHEA-COMP:10747"/>
        <dbReference type="Rhea" id="RHEA-COMP:10748"/>
        <dbReference type="ChEBI" id="CHEBI:83833"/>
        <dbReference type="ChEBI" id="CHEBI:83834"/>
        <dbReference type="EC" id="5.2.1.8"/>
    </reaction>
</comment>
<feature type="domain" description="PPIase FKBP-type" evidence="6">
    <location>
        <begin position="101"/>
        <end position="190"/>
    </location>
</feature>
<dbReference type="GO" id="GO:0007283">
    <property type="term" value="P:spermatogenesis"/>
    <property type="evidence" value="ECO:0007669"/>
    <property type="project" value="TreeGrafter"/>
</dbReference>
<evidence type="ECO:0000313" key="8">
    <source>
        <dbReference type="RefSeq" id="XP_016927793.3"/>
    </source>
</evidence>
<dbReference type="PANTHER" id="PTHR46674:SF1">
    <property type="entry name" value="INACTIVE PEPTIDYL-PROLYL CIS-TRANS ISOMERASE FKBP6"/>
    <property type="match status" value="1"/>
</dbReference>
<dbReference type="GO" id="GO:0048477">
    <property type="term" value="P:oogenesis"/>
    <property type="evidence" value="ECO:0007669"/>
    <property type="project" value="UniProtKB-KW"/>
</dbReference>
<dbReference type="InterPro" id="IPR019734">
    <property type="entry name" value="TPR_rpt"/>
</dbReference>
<evidence type="ECO:0000256" key="5">
    <source>
        <dbReference type="PROSITE-ProRule" id="PRU00339"/>
    </source>
</evidence>
<evidence type="ECO:0000256" key="3">
    <source>
        <dbReference type="ARBA" id="ARBA00022803"/>
    </source>
</evidence>
<dbReference type="Pfam" id="PF07719">
    <property type="entry name" value="TPR_2"/>
    <property type="match status" value="1"/>
</dbReference>
<dbReference type="GeneID" id="108008450"/>
<organism evidence="7 8">
    <name type="scientific">Drosophila suzukii</name>
    <name type="common">Spotted-wing drosophila fruit fly</name>
    <dbReference type="NCBI Taxonomy" id="28584"/>
    <lineage>
        <taxon>Eukaryota</taxon>
        <taxon>Metazoa</taxon>
        <taxon>Ecdysozoa</taxon>
        <taxon>Arthropoda</taxon>
        <taxon>Hexapoda</taxon>
        <taxon>Insecta</taxon>
        <taxon>Pterygota</taxon>
        <taxon>Neoptera</taxon>
        <taxon>Endopterygota</taxon>
        <taxon>Diptera</taxon>
        <taxon>Brachycera</taxon>
        <taxon>Muscomorpha</taxon>
        <taxon>Ephydroidea</taxon>
        <taxon>Drosophilidae</taxon>
        <taxon>Drosophila</taxon>
        <taxon>Sophophora</taxon>
    </lineage>
</organism>
<keyword evidence="4 8" id="KW-0413">Isomerase</keyword>
<protein>
    <recommendedName>
        <fullName evidence="4">peptidylprolyl isomerase</fullName>
        <ecNumber evidence="4">5.2.1.8</ecNumber>
    </recommendedName>
</protein>
<evidence type="ECO:0000256" key="2">
    <source>
        <dbReference type="ARBA" id="ARBA00022737"/>
    </source>
</evidence>
<proteinExistence type="inferred from homology"/>
<evidence type="ECO:0000256" key="1">
    <source>
        <dbReference type="ARBA" id="ARBA00009648"/>
    </source>
</evidence>
<dbReference type="Pfam" id="PF00254">
    <property type="entry name" value="FKBP_C"/>
    <property type="match status" value="1"/>
</dbReference>
<dbReference type="AlphaFoldDB" id="A0AB39Z385"/>
<dbReference type="InterPro" id="IPR046357">
    <property type="entry name" value="PPIase_dom_sf"/>
</dbReference>
<evidence type="ECO:0000313" key="7">
    <source>
        <dbReference type="Proteomes" id="UP001652628"/>
    </source>
</evidence>
<dbReference type="InterPro" id="IPR013105">
    <property type="entry name" value="TPR_2"/>
</dbReference>
<dbReference type="EC" id="5.2.1.8" evidence="4"/>
<keyword evidence="3 5" id="KW-0802">TPR repeat</keyword>
<evidence type="ECO:0000256" key="4">
    <source>
        <dbReference type="PROSITE-ProRule" id="PRU00277"/>
    </source>
</evidence>
<keyword evidence="7" id="KW-1185">Reference proteome</keyword>
<dbReference type="GO" id="GO:0003755">
    <property type="term" value="F:peptidyl-prolyl cis-trans isomerase activity"/>
    <property type="evidence" value="ECO:0007669"/>
    <property type="project" value="UniProtKB-KW"/>
</dbReference>
<dbReference type="PROSITE" id="PS50005">
    <property type="entry name" value="TPR"/>
    <property type="match status" value="1"/>
</dbReference>
<dbReference type="SUPFAM" id="SSF48452">
    <property type="entry name" value="TPR-like"/>
    <property type="match status" value="1"/>
</dbReference>
<sequence length="451" mass="51834">MDDSYPIGPQLLKEPVSFNQLVDNGVEFELDLAQQHSASNEMGLESDSDYEDAEDVDSEALLSPWTQSFEELRELMNKINEFMHKRTTREGHVDRDVVPDKARVSVRYSFYWEGMGAPFDSSMLRGTKFEFETGQKAVVMGLEAAVLTMRPYEQAEFIISYKLLFGELGCPPRIKPMADALLKVEVIDYSLIGDSEAINGIPKEDRDKFCVVYPKAQDMHLHAKDCVKRGRYRDAASTFERAINSLNYCRLANDEEERRQTDLLITLTQNLMVVYNKLNRPQRACIMMKSLRRLTENNPSCKALFLEGRALAALGEYDRARDAFVQAQAKQPENKEISDEIIRMNKRISQYKEASRELWSRAFANKEKGAPKKAAHQKKEVDEDVFKNELEEVVQDFETSDEQEIHFSRRTFTDAQFETVCNVAKDFNMKLTLSHLHEDVLTLSKGEVKLD</sequence>
<dbReference type="InterPro" id="IPR001179">
    <property type="entry name" value="PPIase_FKBP_dom"/>
</dbReference>
<keyword evidence="4" id="KW-0697">Rotamase</keyword>
<dbReference type="RefSeq" id="XP_016927793.3">
    <property type="nucleotide sequence ID" value="XM_017072304.4"/>
</dbReference>
<comment type="similarity">
    <text evidence="1">Belongs to the FKBP6 family.</text>
</comment>
<dbReference type="InterPro" id="IPR042282">
    <property type="entry name" value="FKBP6/shu"/>
</dbReference>
<dbReference type="GO" id="GO:0051321">
    <property type="term" value="P:meiotic cell cycle"/>
    <property type="evidence" value="ECO:0007669"/>
    <property type="project" value="UniProtKB-KW"/>
</dbReference>
<dbReference type="Proteomes" id="UP001652628">
    <property type="component" value="Chromosome 2R"/>
</dbReference>
<dbReference type="GO" id="GO:0034587">
    <property type="term" value="P:piRNA processing"/>
    <property type="evidence" value="ECO:0007669"/>
    <property type="project" value="TreeGrafter"/>
</dbReference>
<evidence type="ECO:0000259" key="6">
    <source>
        <dbReference type="PROSITE" id="PS50059"/>
    </source>
</evidence>
<dbReference type="InterPro" id="IPR011990">
    <property type="entry name" value="TPR-like_helical_dom_sf"/>
</dbReference>
<accession>A0AB39Z385</accession>
<dbReference type="SUPFAM" id="SSF54534">
    <property type="entry name" value="FKBP-like"/>
    <property type="match status" value="1"/>
</dbReference>
<feature type="repeat" description="TPR" evidence="5">
    <location>
        <begin position="301"/>
        <end position="334"/>
    </location>
</feature>
<dbReference type="GO" id="GO:0005737">
    <property type="term" value="C:cytoplasm"/>
    <property type="evidence" value="ECO:0007669"/>
    <property type="project" value="UniProtKB-SubCell"/>
</dbReference>